<keyword evidence="3" id="KW-1185">Reference proteome</keyword>
<gene>
    <name evidence="2" type="ORF">GEAMG1_1525</name>
</gene>
<dbReference type="Pfam" id="PF01041">
    <property type="entry name" value="DegT_DnrJ_EryC1"/>
    <property type="match status" value="1"/>
</dbReference>
<protein>
    <recommendedName>
        <fullName evidence="4">DegT/DnrJ/EryC1/StrS aminotransferase family protein</fullName>
    </recommendedName>
</protein>
<evidence type="ECO:0000313" key="3">
    <source>
        <dbReference type="Proteomes" id="UP001295463"/>
    </source>
</evidence>
<proteinExistence type="inferred from homology"/>
<evidence type="ECO:0008006" key="4">
    <source>
        <dbReference type="Google" id="ProtNLM"/>
    </source>
</evidence>
<dbReference type="Gene3D" id="3.40.640.10">
    <property type="entry name" value="Type I PLP-dependent aspartate aminotransferase-like (Major domain)"/>
    <property type="match status" value="1"/>
</dbReference>
<dbReference type="EMBL" id="OW150024">
    <property type="protein sequence ID" value="CAH2031355.1"/>
    <property type="molecule type" value="Genomic_DNA"/>
</dbReference>
<reference evidence="2 3" key="1">
    <citation type="submission" date="2022-03" db="EMBL/GenBank/DDBJ databases">
        <authorList>
            <person name="Koch H."/>
        </authorList>
    </citation>
    <scope>NUCLEOTIDE SEQUENCE [LARGE SCALE GENOMIC DNA]</scope>
    <source>
        <strain evidence="2 3">G1</strain>
    </source>
</reference>
<dbReference type="Proteomes" id="UP001295463">
    <property type="component" value="Chromosome"/>
</dbReference>
<keyword evidence="1" id="KW-0663">Pyridoxal phosphate</keyword>
<accession>A0ABN8HKB0</accession>
<dbReference type="SUPFAM" id="SSF53383">
    <property type="entry name" value="PLP-dependent transferases"/>
    <property type="match status" value="1"/>
</dbReference>
<dbReference type="RefSeq" id="WP_305732184.1">
    <property type="nucleotide sequence ID" value="NZ_OW150024.1"/>
</dbReference>
<name>A0ABN8HKB0_9BACT</name>
<dbReference type="InterPro" id="IPR000653">
    <property type="entry name" value="DegT/StrS_aminotransferase"/>
</dbReference>
<dbReference type="InterPro" id="IPR015424">
    <property type="entry name" value="PyrdxlP-dep_Trfase"/>
</dbReference>
<organism evidence="2 3">
    <name type="scientific">Trichlorobacter ammonificans</name>
    <dbReference type="NCBI Taxonomy" id="2916410"/>
    <lineage>
        <taxon>Bacteria</taxon>
        <taxon>Pseudomonadati</taxon>
        <taxon>Thermodesulfobacteriota</taxon>
        <taxon>Desulfuromonadia</taxon>
        <taxon>Geobacterales</taxon>
        <taxon>Geobacteraceae</taxon>
        <taxon>Trichlorobacter</taxon>
    </lineage>
</organism>
<dbReference type="InterPro" id="IPR015421">
    <property type="entry name" value="PyrdxlP-dep_Trfase_major"/>
</dbReference>
<sequence length="348" mass="38992">MLNHGPEHIVGGMFGLAEPLQPAPAPPPFLTKEAILLANGRSGIALAIERLAPATVWLPSFFCNHLLQTIGEGRTPVRLYGIGADLAPRDWEWLGDVSPGDLVVVVDYFGFPCDPAWLQRLRRRGAVVLEDASQALLSDGVGRCADLVLYSPRKFVGVPDGGILVPVRGRIASDQPLEPAPETWWLTCRSAALKRREFDRSGGDRYWFELFRQAEQEGPTGPYAMSELSRQLLFQGFDYGEIARQRIANYRYLASLLADLALFPVLPDGVVPLGFPVRVGQRDRLREELFRHGIYPPLHWPLQGVVPERFRESHRLSAEIMTLPCDQRYDQDDMARMANIINGQLKRC</sequence>
<evidence type="ECO:0000313" key="2">
    <source>
        <dbReference type="EMBL" id="CAH2031355.1"/>
    </source>
</evidence>
<dbReference type="InterPro" id="IPR015422">
    <property type="entry name" value="PyrdxlP-dep_Trfase_small"/>
</dbReference>
<evidence type="ECO:0000256" key="1">
    <source>
        <dbReference type="RuleBase" id="RU004508"/>
    </source>
</evidence>
<comment type="similarity">
    <text evidence="1">Belongs to the DegT/DnrJ/EryC1 family.</text>
</comment>
<dbReference type="Gene3D" id="3.90.1150.10">
    <property type="entry name" value="Aspartate Aminotransferase, domain 1"/>
    <property type="match status" value="1"/>
</dbReference>